<dbReference type="EMBL" id="KE560937">
    <property type="protein sequence ID" value="EPZ34582.1"/>
    <property type="molecule type" value="Genomic_DNA"/>
</dbReference>
<accession>A0A075AWJ0</accession>
<proteinExistence type="predicted"/>
<evidence type="ECO:0000313" key="1">
    <source>
        <dbReference type="EMBL" id="EPZ34582.1"/>
    </source>
</evidence>
<protein>
    <submittedName>
        <fullName evidence="1">Uncharacterized protein</fullName>
    </submittedName>
</protein>
<reference evidence="1 2" key="1">
    <citation type="journal article" date="2013" name="Curr. Biol.">
        <title>Shared signatures of parasitism and phylogenomics unite Cryptomycota and microsporidia.</title>
        <authorList>
            <person name="James T.Y."/>
            <person name="Pelin A."/>
            <person name="Bonen L."/>
            <person name="Ahrendt S."/>
            <person name="Sain D."/>
            <person name="Corradi N."/>
            <person name="Stajich J.E."/>
        </authorList>
    </citation>
    <scope>NUCLEOTIDE SEQUENCE [LARGE SCALE GENOMIC DNA]</scope>
    <source>
        <strain evidence="1 2">CSF55</strain>
    </source>
</reference>
<sequence length="87" mass="9899">MISAGREDIKSIFNLEDASETISWSWGIESLGIRLEKYSIILQMSLHSFLESTIFVNIYENGVVWKSSTIMEYLDTIQIGDPLLVIV</sequence>
<keyword evidence="2" id="KW-1185">Reference proteome</keyword>
<gene>
    <name evidence="1" type="ORF">O9G_001883</name>
</gene>
<dbReference type="HOGENOM" id="CLU_2484576_0_0_1"/>
<organism evidence="1 2">
    <name type="scientific">Rozella allomycis (strain CSF55)</name>
    <dbReference type="NCBI Taxonomy" id="988480"/>
    <lineage>
        <taxon>Eukaryota</taxon>
        <taxon>Fungi</taxon>
        <taxon>Fungi incertae sedis</taxon>
        <taxon>Cryptomycota</taxon>
        <taxon>Cryptomycota incertae sedis</taxon>
        <taxon>Rozella</taxon>
    </lineage>
</organism>
<name>A0A075AWJ0_ROZAC</name>
<dbReference type="Proteomes" id="UP000030755">
    <property type="component" value="Unassembled WGS sequence"/>
</dbReference>
<evidence type="ECO:0000313" key="2">
    <source>
        <dbReference type="Proteomes" id="UP000030755"/>
    </source>
</evidence>
<dbReference type="AlphaFoldDB" id="A0A075AWJ0"/>